<dbReference type="PANTHER" id="PTHR48111:SF1">
    <property type="entry name" value="TWO-COMPONENT RESPONSE REGULATOR ORR33"/>
    <property type="match status" value="1"/>
</dbReference>
<dbReference type="InterPro" id="IPR016032">
    <property type="entry name" value="Sig_transdc_resp-reg_C-effctor"/>
</dbReference>
<dbReference type="PROSITE" id="PS50110">
    <property type="entry name" value="RESPONSE_REGULATORY"/>
    <property type="match status" value="1"/>
</dbReference>
<protein>
    <submittedName>
        <fullName evidence="10">Chemotaxis protein CheY</fullName>
    </submittedName>
</protein>
<evidence type="ECO:0000256" key="6">
    <source>
        <dbReference type="PROSITE-ProRule" id="PRU00169"/>
    </source>
</evidence>
<feature type="DNA-binding region" description="OmpR/PhoB-type" evidence="7">
    <location>
        <begin position="130"/>
        <end position="230"/>
    </location>
</feature>
<dbReference type="InterPro" id="IPR011006">
    <property type="entry name" value="CheY-like_superfamily"/>
</dbReference>
<name>A0A0D7X3C4_9BACL</name>
<evidence type="ECO:0000259" key="9">
    <source>
        <dbReference type="PROSITE" id="PS51755"/>
    </source>
</evidence>
<dbReference type="GO" id="GO:0005829">
    <property type="term" value="C:cytosol"/>
    <property type="evidence" value="ECO:0007669"/>
    <property type="project" value="TreeGrafter"/>
</dbReference>
<dbReference type="OrthoDB" id="2641503at2"/>
<feature type="domain" description="OmpR/PhoB-type" evidence="9">
    <location>
        <begin position="130"/>
        <end position="230"/>
    </location>
</feature>
<evidence type="ECO:0000256" key="2">
    <source>
        <dbReference type="ARBA" id="ARBA00023012"/>
    </source>
</evidence>
<dbReference type="GO" id="GO:0000976">
    <property type="term" value="F:transcription cis-regulatory region binding"/>
    <property type="evidence" value="ECO:0007669"/>
    <property type="project" value="TreeGrafter"/>
</dbReference>
<keyword evidence="4 7" id="KW-0238">DNA-binding</keyword>
<keyword evidence="5" id="KW-0804">Transcription</keyword>
<evidence type="ECO:0000256" key="4">
    <source>
        <dbReference type="ARBA" id="ARBA00023125"/>
    </source>
</evidence>
<dbReference type="PROSITE" id="PS51755">
    <property type="entry name" value="OMPR_PHOB"/>
    <property type="match status" value="1"/>
</dbReference>
<dbReference type="SMART" id="SM00862">
    <property type="entry name" value="Trans_reg_C"/>
    <property type="match status" value="1"/>
</dbReference>
<dbReference type="Proteomes" id="UP000032534">
    <property type="component" value="Unassembled WGS sequence"/>
</dbReference>
<organism evidence="10 11">
    <name type="scientific">Paenibacillus terrae</name>
    <dbReference type="NCBI Taxonomy" id="159743"/>
    <lineage>
        <taxon>Bacteria</taxon>
        <taxon>Bacillati</taxon>
        <taxon>Bacillota</taxon>
        <taxon>Bacilli</taxon>
        <taxon>Bacillales</taxon>
        <taxon>Paenibacillaceae</taxon>
        <taxon>Paenibacillus</taxon>
    </lineage>
</organism>
<dbReference type="Gene3D" id="1.10.10.10">
    <property type="entry name" value="Winged helix-like DNA-binding domain superfamily/Winged helix DNA-binding domain"/>
    <property type="match status" value="1"/>
</dbReference>
<dbReference type="Gene3D" id="3.40.50.2300">
    <property type="match status" value="1"/>
</dbReference>
<dbReference type="RefSeq" id="WP_044645909.1">
    <property type="nucleotide sequence ID" value="NZ_JTHP01000014.1"/>
</dbReference>
<dbReference type="InterPro" id="IPR039420">
    <property type="entry name" value="WalR-like"/>
</dbReference>
<evidence type="ECO:0000313" key="11">
    <source>
        <dbReference type="Proteomes" id="UP000032534"/>
    </source>
</evidence>
<feature type="modified residue" description="4-aspartylphosphate" evidence="6">
    <location>
        <position position="52"/>
    </location>
</feature>
<gene>
    <name evidence="10" type="ORF">QD47_09540</name>
</gene>
<dbReference type="Pfam" id="PF00072">
    <property type="entry name" value="Response_reg"/>
    <property type="match status" value="1"/>
</dbReference>
<keyword evidence="2" id="KW-0902">Two-component regulatory system</keyword>
<keyword evidence="3" id="KW-0805">Transcription regulation</keyword>
<evidence type="ECO:0000256" key="1">
    <source>
        <dbReference type="ARBA" id="ARBA00022553"/>
    </source>
</evidence>
<dbReference type="CDD" id="cd00383">
    <property type="entry name" value="trans_reg_C"/>
    <property type="match status" value="1"/>
</dbReference>
<dbReference type="GO" id="GO:0000156">
    <property type="term" value="F:phosphorelay response regulator activity"/>
    <property type="evidence" value="ECO:0007669"/>
    <property type="project" value="TreeGrafter"/>
</dbReference>
<dbReference type="InterPro" id="IPR001789">
    <property type="entry name" value="Sig_transdc_resp-reg_receiver"/>
</dbReference>
<keyword evidence="11" id="KW-1185">Reference proteome</keyword>
<evidence type="ECO:0000256" key="7">
    <source>
        <dbReference type="PROSITE-ProRule" id="PRU01091"/>
    </source>
</evidence>
<reference evidence="10 11" key="1">
    <citation type="submission" date="2014-11" db="EMBL/GenBank/DDBJ databases">
        <title>Draft Genome Sequences of Paenibacillus polymyxa NRRL B-30509 and Paenibacillus terrae NRRL B-30644, Strains from a Poultry Environment that Produce Tridecaptin A and Paenicidins.</title>
        <authorList>
            <person name="van Belkum M.J."/>
            <person name="Lohans C.T."/>
            <person name="Vederas J.C."/>
        </authorList>
    </citation>
    <scope>NUCLEOTIDE SEQUENCE [LARGE SCALE GENOMIC DNA]</scope>
    <source>
        <strain evidence="10 11">NRRL B-30644</strain>
    </source>
</reference>
<dbReference type="PANTHER" id="PTHR48111">
    <property type="entry name" value="REGULATOR OF RPOS"/>
    <property type="match status" value="1"/>
</dbReference>
<proteinExistence type="predicted"/>
<keyword evidence="1 6" id="KW-0597">Phosphoprotein</keyword>
<dbReference type="InterPro" id="IPR001867">
    <property type="entry name" value="OmpR/PhoB-type_DNA-bd"/>
</dbReference>
<sequence length="230" mass="26227">MSNVLIIEDDNMLGDTLSLYLTGEGYNVTRVEQAAEGIARLGMVQPDIILLDLLLPDLDGVNPCPLVRKHTDVPIIVISSENNISERIRTLTLGADDYICKPFSMQELKARIEALFRRIEITRLQARGLAPEAEPETDIVLDLARRMITVDGQIVETTFSEFELMKLFYLNRGIVFSRYALIQALRGTDSFINERAVDVHINHLRRKIEKDPKKPKLIRTIWGIGYKFMQ</sequence>
<feature type="domain" description="Response regulatory" evidence="8">
    <location>
        <begin position="3"/>
        <end position="116"/>
    </location>
</feature>
<evidence type="ECO:0000259" key="8">
    <source>
        <dbReference type="PROSITE" id="PS50110"/>
    </source>
</evidence>
<evidence type="ECO:0000256" key="5">
    <source>
        <dbReference type="ARBA" id="ARBA00023163"/>
    </source>
</evidence>
<comment type="caution">
    <text evidence="10">The sequence shown here is derived from an EMBL/GenBank/DDBJ whole genome shotgun (WGS) entry which is preliminary data.</text>
</comment>
<dbReference type="InterPro" id="IPR036388">
    <property type="entry name" value="WH-like_DNA-bd_sf"/>
</dbReference>
<evidence type="ECO:0000256" key="3">
    <source>
        <dbReference type="ARBA" id="ARBA00023015"/>
    </source>
</evidence>
<dbReference type="GO" id="GO:0032993">
    <property type="term" value="C:protein-DNA complex"/>
    <property type="evidence" value="ECO:0007669"/>
    <property type="project" value="TreeGrafter"/>
</dbReference>
<dbReference type="Pfam" id="PF00486">
    <property type="entry name" value="Trans_reg_C"/>
    <property type="match status" value="1"/>
</dbReference>
<evidence type="ECO:0000313" key="10">
    <source>
        <dbReference type="EMBL" id="KJD45876.1"/>
    </source>
</evidence>
<accession>A0A0D7X3C4</accession>
<dbReference type="EMBL" id="JTHP01000014">
    <property type="protein sequence ID" value="KJD45876.1"/>
    <property type="molecule type" value="Genomic_DNA"/>
</dbReference>
<dbReference type="SUPFAM" id="SSF46894">
    <property type="entry name" value="C-terminal effector domain of the bipartite response regulators"/>
    <property type="match status" value="1"/>
</dbReference>
<dbReference type="SMART" id="SM00448">
    <property type="entry name" value="REC"/>
    <property type="match status" value="1"/>
</dbReference>
<dbReference type="AlphaFoldDB" id="A0A0D7X3C4"/>
<dbReference type="Gene3D" id="6.10.250.690">
    <property type="match status" value="1"/>
</dbReference>
<dbReference type="GO" id="GO:0006355">
    <property type="term" value="P:regulation of DNA-templated transcription"/>
    <property type="evidence" value="ECO:0007669"/>
    <property type="project" value="InterPro"/>
</dbReference>
<dbReference type="SUPFAM" id="SSF52172">
    <property type="entry name" value="CheY-like"/>
    <property type="match status" value="1"/>
</dbReference>
<dbReference type="PATRIC" id="fig|159743.3.peg.2122"/>